<gene>
    <name evidence="2" type="ORF">IFR04_004177</name>
</gene>
<feature type="signal peptide" evidence="1">
    <location>
        <begin position="1"/>
        <end position="19"/>
    </location>
</feature>
<organism evidence="2 3">
    <name type="scientific">Cadophora malorum</name>
    <dbReference type="NCBI Taxonomy" id="108018"/>
    <lineage>
        <taxon>Eukaryota</taxon>
        <taxon>Fungi</taxon>
        <taxon>Dikarya</taxon>
        <taxon>Ascomycota</taxon>
        <taxon>Pezizomycotina</taxon>
        <taxon>Leotiomycetes</taxon>
        <taxon>Helotiales</taxon>
        <taxon>Ploettnerulaceae</taxon>
        <taxon>Cadophora</taxon>
    </lineage>
</organism>
<sequence length="129" mass="14729">MTSAIFGLLIALFRQQIHTSITEICHTISNSREDTITTPFKANSSYQSLSPATDDLWNQLVTPNGGFILEKSGEDSQVYELGMFHPFHCLQIIRNHMQELYSKLDAKNSMGREVWFMDIILTCGIRCIR</sequence>
<accession>A0A8H7WD76</accession>
<keyword evidence="1" id="KW-0732">Signal</keyword>
<dbReference type="AlphaFoldDB" id="A0A8H7WD76"/>
<evidence type="ECO:0000313" key="3">
    <source>
        <dbReference type="Proteomes" id="UP000664132"/>
    </source>
</evidence>
<comment type="caution">
    <text evidence="2">The sequence shown here is derived from an EMBL/GenBank/DDBJ whole genome shotgun (WGS) entry which is preliminary data.</text>
</comment>
<keyword evidence="3" id="KW-1185">Reference proteome</keyword>
<name>A0A8H7WD76_9HELO</name>
<feature type="chain" id="PRO_5034965622" evidence="1">
    <location>
        <begin position="20"/>
        <end position="129"/>
    </location>
</feature>
<evidence type="ECO:0000313" key="2">
    <source>
        <dbReference type="EMBL" id="KAG4422699.1"/>
    </source>
</evidence>
<evidence type="ECO:0000256" key="1">
    <source>
        <dbReference type="SAM" id="SignalP"/>
    </source>
</evidence>
<protein>
    <submittedName>
        <fullName evidence="2">Uncharacterized protein</fullName>
    </submittedName>
</protein>
<dbReference type="OrthoDB" id="3687641at2759"/>
<proteinExistence type="predicted"/>
<reference evidence="2" key="1">
    <citation type="submission" date="2021-02" db="EMBL/GenBank/DDBJ databases">
        <title>Genome sequence Cadophora malorum strain M34.</title>
        <authorList>
            <person name="Stefanovic E."/>
            <person name="Vu D."/>
            <person name="Scully C."/>
            <person name="Dijksterhuis J."/>
            <person name="Roader J."/>
            <person name="Houbraken J."/>
        </authorList>
    </citation>
    <scope>NUCLEOTIDE SEQUENCE</scope>
    <source>
        <strain evidence="2">M34</strain>
    </source>
</reference>
<dbReference type="Proteomes" id="UP000664132">
    <property type="component" value="Unassembled WGS sequence"/>
</dbReference>
<dbReference type="EMBL" id="JAFJYH010000045">
    <property type="protein sequence ID" value="KAG4422699.1"/>
    <property type="molecule type" value="Genomic_DNA"/>
</dbReference>